<evidence type="ECO:0000256" key="1">
    <source>
        <dbReference type="SAM" id="SignalP"/>
    </source>
</evidence>
<dbReference type="AlphaFoldDB" id="A0A023G1I7"/>
<feature type="signal peptide" evidence="1">
    <location>
        <begin position="1"/>
        <end position="20"/>
    </location>
</feature>
<dbReference type="EMBL" id="GBBM01007789">
    <property type="protein sequence ID" value="JAC27629.1"/>
    <property type="molecule type" value="mRNA"/>
</dbReference>
<accession>A0A023G1I7</accession>
<feature type="chain" id="PRO_5001521508" evidence="1">
    <location>
        <begin position="21"/>
        <end position="104"/>
    </location>
</feature>
<protein>
    <submittedName>
        <fullName evidence="2">Putative secreted protein</fullName>
    </submittedName>
</protein>
<evidence type="ECO:0000313" key="2">
    <source>
        <dbReference type="EMBL" id="JAC27629.1"/>
    </source>
</evidence>
<proteinExistence type="evidence at transcript level"/>
<keyword evidence="1" id="KW-0732">Signal</keyword>
<reference evidence="2" key="1">
    <citation type="submission" date="2014-03" db="EMBL/GenBank/DDBJ databases">
        <title>The sialotranscriptome of Amblyomma triste, Amblyomma parvum and Amblyomma cajennense ticks, uncovered by 454-based RNA-seq.</title>
        <authorList>
            <person name="Garcia G.R."/>
            <person name="Gardinassi L.G."/>
            <person name="Ribeiro J.M."/>
            <person name="Anatriello E."/>
            <person name="Ferreira B.R."/>
            <person name="Moreira H.N."/>
            <person name="Mafra C."/>
            <person name="Olegario M.M."/>
            <person name="Szabo P.J."/>
            <person name="Miranda-Santos I.K."/>
            <person name="Maruyama S.R."/>
        </authorList>
    </citation>
    <scope>NUCLEOTIDE SEQUENCE</scope>
    <source>
        <strain evidence="2">Mato Grasso do Sul</strain>
        <tissue evidence="2">Salivary glands</tissue>
    </source>
</reference>
<organism evidence="2">
    <name type="scientific">Amblyomma triste</name>
    <name type="common">Neotropical tick</name>
    <dbReference type="NCBI Taxonomy" id="251400"/>
    <lineage>
        <taxon>Eukaryota</taxon>
        <taxon>Metazoa</taxon>
        <taxon>Ecdysozoa</taxon>
        <taxon>Arthropoda</taxon>
        <taxon>Chelicerata</taxon>
        <taxon>Arachnida</taxon>
        <taxon>Acari</taxon>
        <taxon>Parasitiformes</taxon>
        <taxon>Ixodida</taxon>
        <taxon>Ixodoidea</taxon>
        <taxon>Ixodidae</taxon>
        <taxon>Amblyomminae</taxon>
        <taxon>Amblyomma</taxon>
    </lineage>
</organism>
<name>A0A023G1I7_AMBTT</name>
<sequence>MTSLTGSTLHLATILSRCQGFVLCLCIRLAKSEHCQSRIWHFSFHPVYPFPGGFAQVSCQSETGTSFVQNMQPVTFLYLAVLCVTHDQGSSPIYRERNPHHYPS</sequence>